<dbReference type="AlphaFoldDB" id="A0A8C7EKE7"/>
<dbReference type="InterPro" id="IPR025654">
    <property type="entry name" value="PEX2/10"/>
</dbReference>
<protein>
    <recommendedName>
        <fullName evidence="5">RING-type E3 ubiquitin transferase</fullName>
        <ecNumber evidence="5">2.3.2.27</ecNumber>
    </recommendedName>
</protein>
<dbReference type="GO" id="GO:0016558">
    <property type="term" value="P:protein import into peroxisome matrix"/>
    <property type="evidence" value="ECO:0007669"/>
    <property type="project" value="InterPro"/>
</dbReference>
<evidence type="ECO:0000256" key="8">
    <source>
        <dbReference type="ARBA" id="ARBA00022692"/>
    </source>
</evidence>
<evidence type="ECO:0000256" key="10">
    <source>
        <dbReference type="ARBA" id="ARBA00022771"/>
    </source>
</evidence>
<evidence type="ECO:0000256" key="7">
    <source>
        <dbReference type="ARBA" id="ARBA00022679"/>
    </source>
</evidence>
<evidence type="ECO:0000256" key="5">
    <source>
        <dbReference type="ARBA" id="ARBA00012483"/>
    </source>
</evidence>
<keyword evidence="14" id="KW-1133">Transmembrane helix</keyword>
<dbReference type="GeneTree" id="ENSGT00510000048446"/>
<comment type="similarity">
    <text evidence="4">Belongs to the pex2/pex10/pex12 family.</text>
</comment>
<evidence type="ECO:0000256" key="6">
    <source>
        <dbReference type="ARBA" id="ARBA00022448"/>
    </source>
</evidence>
<keyword evidence="13" id="KW-0653">Protein transport</keyword>
<comment type="pathway">
    <text evidence="3">Protein modification; protein ubiquitination.</text>
</comment>
<reference evidence="18" key="1">
    <citation type="submission" date="2025-08" db="UniProtKB">
        <authorList>
            <consortium name="Ensembl"/>
        </authorList>
    </citation>
    <scope>IDENTIFICATION</scope>
</reference>
<evidence type="ECO:0000256" key="11">
    <source>
        <dbReference type="ARBA" id="ARBA00022786"/>
    </source>
</evidence>
<dbReference type="InterPro" id="IPR006845">
    <property type="entry name" value="Pex_N"/>
</dbReference>
<evidence type="ECO:0000256" key="12">
    <source>
        <dbReference type="ARBA" id="ARBA00022833"/>
    </source>
</evidence>
<evidence type="ECO:0000256" key="2">
    <source>
        <dbReference type="ARBA" id="ARBA00004585"/>
    </source>
</evidence>
<accession>A0A8C7EKE7</accession>
<dbReference type="Proteomes" id="UP000694425">
    <property type="component" value="Unplaced"/>
</dbReference>
<dbReference type="Pfam" id="PF04757">
    <property type="entry name" value="Pex2_Pex12"/>
    <property type="match status" value="1"/>
</dbReference>
<name>A0A8C7EKE7_NEOVI</name>
<sequence length="231" mass="25688">ASLLTGEPPGTLRAPRATRGPLRLAGASRWLECRREVELLSDVAYFGLTTFAGYQTLGEEYVGVIQVDRSRSRVPSRLRRGLLVVLHTVLPYLLDKALLHLELELQAEADSPRPSQGSLALGGRGRSGAGHWVRRHTATLAEPQKRMLLRAVVVLRQGLGCLQRLHVAWFYIHGAFYHLAKRLTGVTYVSHWCYRTPHTPVSTTLCSSRVDRRPPPWLGLCSQLHAPLPPG</sequence>
<feature type="domain" description="Pex N-terminal" evidence="17">
    <location>
        <begin position="23"/>
        <end position="190"/>
    </location>
</feature>
<keyword evidence="12" id="KW-0862">Zinc</keyword>
<evidence type="ECO:0000256" key="9">
    <source>
        <dbReference type="ARBA" id="ARBA00022723"/>
    </source>
</evidence>
<keyword evidence="6" id="KW-0813">Transport</keyword>
<organism evidence="18 19">
    <name type="scientific">Neovison vison</name>
    <name type="common">American mink</name>
    <name type="synonym">Mustela vison</name>
    <dbReference type="NCBI Taxonomy" id="452646"/>
    <lineage>
        <taxon>Eukaryota</taxon>
        <taxon>Metazoa</taxon>
        <taxon>Chordata</taxon>
        <taxon>Craniata</taxon>
        <taxon>Vertebrata</taxon>
        <taxon>Euteleostomi</taxon>
        <taxon>Mammalia</taxon>
        <taxon>Eutheria</taxon>
        <taxon>Laurasiatheria</taxon>
        <taxon>Carnivora</taxon>
        <taxon>Caniformia</taxon>
        <taxon>Musteloidea</taxon>
        <taxon>Mustelidae</taxon>
        <taxon>Mustelinae</taxon>
        <taxon>Neogale</taxon>
    </lineage>
</organism>
<comment type="catalytic activity">
    <reaction evidence="1">
        <text>S-ubiquitinyl-[E2 ubiquitin-conjugating enzyme]-L-cysteine + [acceptor protein]-L-lysine = [E2 ubiquitin-conjugating enzyme]-L-cysteine + N(6)-ubiquitinyl-[acceptor protein]-L-lysine.</text>
        <dbReference type="EC" id="2.3.2.27"/>
    </reaction>
</comment>
<keyword evidence="8" id="KW-0812">Transmembrane</keyword>
<keyword evidence="7" id="KW-0808">Transferase</keyword>
<comment type="subcellular location">
    <subcellularLocation>
        <location evidence="2">Peroxisome membrane</location>
        <topology evidence="2">Multi-pass membrane protein</topology>
    </subcellularLocation>
</comment>
<dbReference type="EC" id="2.3.2.27" evidence="5"/>
<evidence type="ECO:0000256" key="3">
    <source>
        <dbReference type="ARBA" id="ARBA00004906"/>
    </source>
</evidence>
<evidence type="ECO:0000256" key="4">
    <source>
        <dbReference type="ARBA" id="ARBA00008704"/>
    </source>
</evidence>
<dbReference type="GO" id="GO:0005778">
    <property type="term" value="C:peroxisomal membrane"/>
    <property type="evidence" value="ECO:0007669"/>
    <property type="project" value="UniProtKB-SubCell"/>
</dbReference>
<dbReference type="PANTHER" id="PTHR23350">
    <property type="entry name" value="PEROXISOME ASSEMBLY PROTEIN 10"/>
    <property type="match status" value="1"/>
</dbReference>
<keyword evidence="11" id="KW-0833">Ubl conjugation pathway</keyword>
<evidence type="ECO:0000259" key="17">
    <source>
        <dbReference type="Pfam" id="PF04757"/>
    </source>
</evidence>
<keyword evidence="10" id="KW-0863">Zinc-finger</keyword>
<dbReference type="GO" id="GO:0008270">
    <property type="term" value="F:zinc ion binding"/>
    <property type="evidence" value="ECO:0007669"/>
    <property type="project" value="UniProtKB-KW"/>
</dbReference>
<keyword evidence="9" id="KW-0479">Metal-binding</keyword>
<evidence type="ECO:0000256" key="13">
    <source>
        <dbReference type="ARBA" id="ARBA00022927"/>
    </source>
</evidence>
<evidence type="ECO:0000256" key="15">
    <source>
        <dbReference type="ARBA" id="ARBA00023136"/>
    </source>
</evidence>
<evidence type="ECO:0000256" key="14">
    <source>
        <dbReference type="ARBA" id="ARBA00022989"/>
    </source>
</evidence>
<reference evidence="18" key="2">
    <citation type="submission" date="2025-09" db="UniProtKB">
        <authorList>
            <consortium name="Ensembl"/>
        </authorList>
    </citation>
    <scope>IDENTIFICATION</scope>
</reference>
<dbReference type="GO" id="GO:0061630">
    <property type="term" value="F:ubiquitin protein ligase activity"/>
    <property type="evidence" value="ECO:0007669"/>
    <property type="project" value="UniProtKB-EC"/>
</dbReference>
<evidence type="ECO:0000256" key="16">
    <source>
        <dbReference type="ARBA" id="ARBA00023140"/>
    </source>
</evidence>
<dbReference type="PANTHER" id="PTHR23350:SF0">
    <property type="entry name" value="PEROXISOME BIOGENESIS FACTOR 10"/>
    <property type="match status" value="1"/>
</dbReference>
<keyword evidence="15" id="KW-0472">Membrane</keyword>
<keyword evidence="19" id="KW-1185">Reference proteome</keyword>
<evidence type="ECO:0000256" key="1">
    <source>
        <dbReference type="ARBA" id="ARBA00000900"/>
    </source>
</evidence>
<proteinExistence type="inferred from homology"/>
<keyword evidence="16" id="KW-0576">Peroxisome</keyword>
<evidence type="ECO:0000313" key="18">
    <source>
        <dbReference type="Ensembl" id="ENSNVIP00000005007.1"/>
    </source>
</evidence>
<dbReference type="Ensembl" id="ENSNVIT00000005906.1">
    <property type="protein sequence ID" value="ENSNVIP00000005007.1"/>
    <property type="gene ID" value="ENSNVIG00000004001.1"/>
</dbReference>
<evidence type="ECO:0000313" key="19">
    <source>
        <dbReference type="Proteomes" id="UP000694425"/>
    </source>
</evidence>